<evidence type="ECO:0000313" key="3">
    <source>
        <dbReference type="Proteomes" id="UP001530377"/>
    </source>
</evidence>
<evidence type="ECO:0000313" key="2">
    <source>
        <dbReference type="EMBL" id="KAL3806323.1"/>
    </source>
</evidence>
<keyword evidence="3" id="KW-1185">Reference proteome</keyword>
<feature type="region of interest" description="Disordered" evidence="1">
    <location>
        <begin position="87"/>
        <end position="147"/>
    </location>
</feature>
<reference evidence="2 3" key="1">
    <citation type="submission" date="2024-10" db="EMBL/GenBank/DDBJ databases">
        <title>Updated reference genomes for cyclostephanoid diatoms.</title>
        <authorList>
            <person name="Roberts W.R."/>
            <person name="Alverson A.J."/>
        </authorList>
    </citation>
    <scope>NUCLEOTIDE SEQUENCE [LARGE SCALE GENOMIC DNA]</scope>
    <source>
        <strain evidence="2 3">AJA228-03</strain>
    </source>
</reference>
<dbReference type="AlphaFoldDB" id="A0ABD3R1A7"/>
<evidence type="ECO:0000256" key="1">
    <source>
        <dbReference type="SAM" id="MobiDB-lite"/>
    </source>
</evidence>
<dbReference type="InterPro" id="IPR036770">
    <property type="entry name" value="Ankyrin_rpt-contain_sf"/>
</dbReference>
<dbReference type="Gene3D" id="1.25.40.20">
    <property type="entry name" value="Ankyrin repeat-containing domain"/>
    <property type="match status" value="1"/>
</dbReference>
<organism evidence="2 3">
    <name type="scientific">Cyclostephanos tholiformis</name>
    <dbReference type="NCBI Taxonomy" id="382380"/>
    <lineage>
        <taxon>Eukaryota</taxon>
        <taxon>Sar</taxon>
        <taxon>Stramenopiles</taxon>
        <taxon>Ochrophyta</taxon>
        <taxon>Bacillariophyta</taxon>
        <taxon>Coscinodiscophyceae</taxon>
        <taxon>Thalassiosirophycidae</taxon>
        <taxon>Stephanodiscales</taxon>
        <taxon>Stephanodiscaceae</taxon>
        <taxon>Cyclostephanos</taxon>
    </lineage>
</organism>
<dbReference type="EMBL" id="JALLPB020000835">
    <property type="protein sequence ID" value="KAL3806323.1"/>
    <property type="molecule type" value="Genomic_DNA"/>
</dbReference>
<feature type="compositionally biased region" description="Acidic residues" evidence="1">
    <location>
        <begin position="132"/>
        <end position="147"/>
    </location>
</feature>
<feature type="compositionally biased region" description="Polar residues" evidence="1">
    <location>
        <begin position="26"/>
        <end position="41"/>
    </location>
</feature>
<dbReference type="SUPFAM" id="SSF48403">
    <property type="entry name" value="Ankyrin repeat"/>
    <property type="match status" value="1"/>
</dbReference>
<feature type="compositionally biased region" description="Low complexity" evidence="1">
    <location>
        <begin position="87"/>
        <end position="103"/>
    </location>
</feature>
<sequence length="877" mass="98061">MHAKSNKSPRDNSPFASPIVDVTQRAGLSSTSPGTMMSSADESPMMAARAGSLDRRPVGDYSTTQESFLEALARRECQNLPCKRHMSSYIGSNNSSSRTQSSARNDEDGRNRERRRFFVLLEIDSDNGSTSDSEDEYSTEEDVDDNNLLEEDGNVAEDHANDDQGDMDDQLDDPVHVEGESIHDLIHGENIQSHQEISNNFPSSELPSSASIDSINLNYQRVASLLLSLANSEEIPLIRADIPWSLLISCGSMPSLLPALYKNISDQNGTSLLQGVLRMDPPLEAVKVLLDAFPLSCLNMEGFFTACQFAHPCTSRKLRECKYETDIDSIPRSINAPHSDTYIPENMPDNGDDSDHDTDDVGEVVKLVMHQTIRARRLNSIEWGMVAILGDARISPSQAKLLLRHTPEALIDPKHGAFGVSPLDRMMSGVFIHGDTSTWVEKLRLALRVASFVKLRRKQLEQEECHSSSTSIVLPAGFFSVNNQLFRSRESDFVKVAPPPLSVQSFYPYHELIRLLVSPNFQGVKFGHRGFLKTLQACTRADPDAFLRQDSDGNLPIHIALRSECDTVLGVKGERRLIKYLLDLDPNTSLCPEGSDVIDGNERQLPLRLSILNAWPVYDLIIAAAFACCDTELLVTNDIQNTRRPIDYIAGNRILYKPLLHDALNGKYHPRFGIHGARQLVQSILLKIADYSNQQRDQSINAKSLHHLTSLVDENGRTALHISLESKWPVYDLLMQANPNFCLEFRDPRGFLPFQIAACAFTASCPNKVVNVMMSKQCEEREINQSILSSLGEAQGSSPKSRPSKIVPVEGDQEETFLIELSMLYELIRENPLCVTWRMSFAKNSSESRLRSHEEMLKNSSILTAPYLKKRKVITYL</sequence>
<dbReference type="Proteomes" id="UP001530377">
    <property type="component" value="Unassembled WGS sequence"/>
</dbReference>
<name>A0ABD3R1A7_9STRA</name>
<accession>A0ABD3R1A7</accession>
<comment type="caution">
    <text evidence="2">The sequence shown here is derived from an EMBL/GenBank/DDBJ whole genome shotgun (WGS) entry which is preliminary data.</text>
</comment>
<proteinExistence type="predicted"/>
<gene>
    <name evidence="2" type="ORF">ACHAXA_001063</name>
</gene>
<feature type="region of interest" description="Disordered" evidence="1">
    <location>
        <begin position="1"/>
        <end position="61"/>
    </location>
</feature>
<protein>
    <submittedName>
        <fullName evidence="2">Uncharacterized protein</fullName>
    </submittedName>
</protein>